<organism evidence="3 4">
    <name type="scientific">Zosterops borbonicus</name>
    <dbReference type="NCBI Taxonomy" id="364589"/>
    <lineage>
        <taxon>Eukaryota</taxon>
        <taxon>Metazoa</taxon>
        <taxon>Chordata</taxon>
        <taxon>Craniata</taxon>
        <taxon>Vertebrata</taxon>
        <taxon>Euteleostomi</taxon>
        <taxon>Archelosauria</taxon>
        <taxon>Archosauria</taxon>
        <taxon>Dinosauria</taxon>
        <taxon>Saurischia</taxon>
        <taxon>Theropoda</taxon>
        <taxon>Coelurosauria</taxon>
        <taxon>Aves</taxon>
        <taxon>Neognathae</taxon>
        <taxon>Neoaves</taxon>
        <taxon>Telluraves</taxon>
        <taxon>Australaves</taxon>
        <taxon>Passeriformes</taxon>
        <taxon>Sylvioidea</taxon>
        <taxon>Zosteropidae</taxon>
        <taxon>Zosterops</taxon>
    </lineage>
</organism>
<name>A0A8K1G3M3_9PASS</name>
<evidence type="ECO:0000256" key="1">
    <source>
        <dbReference type="SAM" id="Coils"/>
    </source>
</evidence>
<feature type="coiled-coil region" evidence="1">
    <location>
        <begin position="358"/>
        <end position="406"/>
    </location>
</feature>
<dbReference type="AlphaFoldDB" id="A0A8K1G3M3"/>
<dbReference type="InterPro" id="IPR038799">
    <property type="entry name" value="LEKR1"/>
</dbReference>
<keyword evidence="1" id="KW-0175">Coiled coil</keyword>
<accession>A0A8K1G3M3</accession>
<sequence>MERRGPVHALPEEIRKVRAVEMPNPDVPELLQRFRGVAQACEHRCSMWTLWSWMPRDQTVCKYCGVSYLTLHEFKVMEDKVKAMEKEIKVYKGSLEREQRLQAELQALHHDLERCRAESESKTERIKTLTVELKTKQEEMKSVKADLQYFQEEKEAAYKHSQVLRTTLDHHFSTLNKAVSLFPFIRSELDTIKEVISTNLENFAAMKEEIFRQIKAVSKEALTEIPKLNQRLAKSQRENECLQEKVKHLTEVAETVELKTQQLQTSLQQGNELQSRCRELQKETLDLTNQVETAGLQLQKVTAEMDHYKKLLLVKSTELDVCQNELKKIKYENGVVESRLTKELKEKEESLLICQQVCKHLQEEVAEKERKEEDLKRRTGRSESELETLKALLSQTEQEVLMLKQEREVLLVSQQSRTEQLQEALRQKVRSEDSWRDKLEMDLAKGEARHKEAILKVREEARAELDLERQKHQELISKYQREHEELQQKIPGLISSATKSLRMETEILEKKLQDAQMKLAEKDGDREKEIQSLKRLISELEFQLTMEKSNSESFLDKLRKEIKHKSDELEKLNQEKTQLIHSLSQVQEENSLLQDTVRRECEERFELTAALGRAREQVLELRRLSGTLPAPHPAGDVRLSGPLGTARAARGPGSGRHGATGAPDTKGRGRLLPGAGKWDRINSLGQAGEWDRINSLGQAGEWDRINSLGQAGEWDRINSLGQAGEWDRINSLGQAGEWDRINSLGQAGEWDRINSLGQAGEWDRINSLGQAGEWDRINSLGQAGEWDRINSLGQAGEWDRINSLGQAGEWDRINSLGQAGEWDRINSLGQAGEWDRINSLGQAGEWDRINSLGQAGEWDRINSLGQAGKWDRINSLGQAGKWDRINSLGQAGEWDRINSLGQAGKWDRINPLGQAGKWDKWDTIPGVAKPLLGGSIPAPGDKGQHKRNLSQCLSVAHPFPTEVAQNVMFSMDNMMESPAPVWSCCSSSSSTACHGCHFIPTGISQTKAGVITRPCSEGLSGINLGWNTPGMEQPQLLWDTWARGKATPRLRPIQANPVPREKGLGHFPVPVGLRCSEPSGSS</sequence>
<evidence type="ECO:0000256" key="2">
    <source>
        <dbReference type="SAM" id="MobiDB-lite"/>
    </source>
</evidence>
<evidence type="ECO:0000313" key="4">
    <source>
        <dbReference type="Proteomes" id="UP000796761"/>
    </source>
</evidence>
<comment type="caution">
    <text evidence="3">The sequence shown here is derived from an EMBL/GenBank/DDBJ whole genome shotgun (WGS) entry which is preliminary data.</text>
</comment>
<feature type="region of interest" description="Disordered" evidence="2">
    <location>
        <begin position="626"/>
        <end position="673"/>
    </location>
</feature>
<feature type="coiled-coil region" evidence="1">
    <location>
        <begin position="451"/>
        <end position="518"/>
    </location>
</feature>
<dbReference type="EMBL" id="SWJQ01000744">
    <property type="protein sequence ID" value="TRZ11219.1"/>
    <property type="molecule type" value="Genomic_DNA"/>
</dbReference>
<proteinExistence type="predicted"/>
<reference evidence="3" key="1">
    <citation type="submission" date="2019-04" db="EMBL/GenBank/DDBJ databases">
        <title>Genome assembly of Zosterops borbonicus 15179.</title>
        <authorList>
            <person name="Leroy T."/>
            <person name="Anselmetti Y."/>
            <person name="Tilak M.-K."/>
            <person name="Nabholz B."/>
        </authorList>
    </citation>
    <scope>NUCLEOTIDE SEQUENCE</scope>
    <source>
        <strain evidence="3">HGM_15179</strain>
        <tissue evidence="3">Muscle</tissue>
    </source>
</reference>
<feature type="coiled-coil region" evidence="1">
    <location>
        <begin position="555"/>
        <end position="589"/>
    </location>
</feature>
<dbReference type="PANTHER" id="PTHR34251:SF1">
    <property type="entry name" value="LEUCINE, GLUTAMATE AND LYSINE RICH 1"/>
    <property type="match status" value="1"/>
</dbReference>
<feature type="coiled-coil region" evidence="1">
    <location>
        <begin position="218"/>
        <end position="290"/>
    </location>
</feature>
<gene>
    <name evidence="3" type="ORF">HGM15179_015891</name>
</gene>
<dbReference type="Proteomes" id="UP000796761">
    <property type="component" value="Unassembled WGS sequence"/>
</dbReference>
<feature type="coiled-coil region" evidence="1">
    <location>
        <begin position="81"/>
        <end position="153"/>
    </location>
</feature>
<protein>
    <submittedName>
        <fullName evidence="3">Uncharacterized protein</fullName>
    </submittedName>
</protein>
<keyword evidence="4" id="KW-1185">Reference proteome</keyword>
<dbReference type="OrthoDB" id="10256467at2759"/>
<evidence type="ECO:0000313" key="3">
    <source>
        <dbReference type="EMBL" id="TRZ11219.1"/>
    </source>
</evidence>
<dbReference type="PANTHER" id="PTHR34251">
    <property type="entry name" value="LEUCINE-, GLUTAMATE- AND LYSINE-RICH PROTEIN 1"/>
    <property type="match status" value="1"/>
</dbReference>